<dbReference type="AlphaFoldDB" id="A0A1N5VWW9"/>
<dbReference type="STRING" id="709881.SAMN04489832_1920"/>
<dbReference type="Proteomes" id="UP000185124">
    <property type="component" value="Unassembled WGS sequence"/>
</dbReference>
<name>A0A1N5VWW9_9ACTN</name>
<evidence type="ECO:0000313" key="1">
    <source>
        <dbReference type="EMBL" id="SIM77100.1"/>
    </source>
</evidence>
<dbReference type="EMBL" id="FSQT01000001">
    <property type="protein sequence ID" value="SIM77100.1"/>
    <property type="molecule type" value="Genomic_DNA"/>
</dbReference>
<accession>A0A1N5VWW9</accession>
<dbReference type="RefSeq" id="WP_208869559.1">
    <property type="nucleotide sequence ID" value="NZ_FSQT01000001.1"/>
</dbReference>
<proteinExistence type="predicted"/>
<protein>
    <submittedName>
        <fullName evidence="1">Uncharacterized protein</fullName>
    </submittedName>
</protein>
<gene>
    <name evidence="1" type="ORF">SAMN04489832_1920</name>
</gene>
<reference evidence="2" key="1">
    <citation type="submission" date="2016-12" db="EMBL/GenBank/DDBJ databases">
        <authorList>
            <person name="Varghese N."/>
            <person name="Submissions S."/>
        </authorList>
    </citation>
    <scope>NUCLEOTIDE SEQUENCE [LARGE SCALE GENOMIC DNA]</scope>
    <source>
        <strain evidence="2">DSM 45599</strain>
    </source>
</reference>
<evidence type="ECO:0000313" key="2">
    <source>
        <dbReference type="Proteomes" id="UP000185124"/>
    </source>
</evidence>
<sequence>MRRGYWRESGDAVSAEEAWDIWAPHAYDVLLEVARRYHAVTTYGEVGKEVQDRSGVRTSALLQNWIGSVLGRVVRRAHNQGHPPLTALVVHKDDGKVGVGYAEVLQMAGQPPVEDDMQRERHAASARLDCYRYFEASGLPADGGQPALAPRLEEAVRRQRRSAPQPRRPSCPRCGIQLPVSGACGYCD</sequence>
<keyword evidence="2" id="KW-1185">Reference proteome</keyword>
<organism evidence="1 2">
    <name type="scientific">Micromonospora cremea</name>
    <dbReference type="NCBI Taxonomy" id="709881"/>
    <lineage>
        <taxon>Bacteria</taxon>
        <taxon>Bacillati</taxon>
        <taxon>Actinomycetota</taxon>
        <taxon>Actinomycetes</taxon>
        <taxon>Micromonosporales</taxon>
        <taxon>Micromonosporaceae</taxon>
        <taxon>Micromonospora</taxon>
    </lineage>
</organism>